<reference evidence="1" key="4">
    <citation type="submission" date="2025-09" db="UniProtKB">
        <authorList>
            <consortium name="Ensembl"/>
        </authorList>
    </citation>
    <scope>IDENTIFICATION</scope>
</reference>
<dbReference type="AlphaFoldDB" id="A0A3B1JPE5"/>
<dbReference type="Ensembl" id="ENSAMXT00000055006.1">
    <property type="protein sequence ID" value="ENSAMXP00000043700.1"/>
    <property type="gene ID" value="ENSAMXG00000042844.1"/>
</dbReference>
<evidence type="ECO:0008006" key="3">
    <source>
        <dbReference type="Google" id="ProtNLM"/>
    </source>
</evidence>
<organism evidence="1 2">
    <name type="scientific">Astyanax mexicanus</name>
    <name type="common">Blind cave fish</name>
    <name type="synonym">Astyanax fasciatus mexicanus</name>
    <dbReference type="NCBI Taxonomy" id="7994"/>
    <lineage>
        <taxon>Eukaryota</taxon>
        <taxon>Metazoa</taxon>
        <taxon>Chordata</taxon>
        <taxon>Craniata</taxon>
        <taxon>Vertebrata</taxon>
        <taxon>Euteleostomi</taxon>
        <taxon>Actinopterygii</taxon>
        <taxon>Neopterygii</taxon>
        <taxon>Teleostei</taxon>
        <taxon>Ostariophysi</taxon>
        <taxon>Characiformes</taxon>
        <taxon>Characoidei</taxon>
        <taxon>Acestrorhamphidae</taxon>
        <taxon>Acestrorhamphinae</taxon>
        <taxon>Astyanax</taxon>
    </lineage>
</organism>
<proteinExistence type="predicted"/>
<dbReference type="PANTHER" id="PTHR22796">
    <property type="entry name" value="URG4-RELATED"/>
    <property type="match status" value="1"/>
</dbReference>
<dbReference type="GeneTree" id="ENSGT00940000154393"/>
<dbReference type="STRING" id="7994.ENSAMXP00000043700"/>
<dbReference type="Bgee" id="ENSAMXG00000042844">
    <property type="expression patterns" value="Expressed in pharyngeal gill and 5 other cell types or tissues"/>
</dbReference>
<reference evidence="2" key="2">
    <citation type="journal article" date="2014" name="Nat. Commun.">
        <title>The cavefish genome reveals candidate genes for eye loss.</title>
        <authorList>
            <person name="McGaugh S.E."/>
            <person name="Gross J.B."/>
            <person name="Aken B."/>
            <person name="Blin M."/>
            <person name="Borowsky R."/>
            <person name="Chalopin D."/>
            <person name="Hinaux H."/>
            <person name="Jeffery W.R."/>
            <person name="Keene A."/>
            <person name="Ma L."/>
            <person name="Minx P."/>
            <person name="Murphy D."/>
            <person name="O'Quin K.E."/>
            <person name="Retaux S."/>
            <person name="Rohner N."/>
            <person name="Searle S.M."/>
            <person name="Stahl B.A."/>
            <person name="Tabin C."/>
            <person name="Volff J.N."/>
            <person name="Yoshizawa M."/>
            <person name="Warren W.C."/>
        </authorList>
    </citation>
    <scope>NUCLEOTIDE SEQUENCE [LARGE SCALE GENOMIC DNA]</scope>
    <source>
        <strain evidence="2">female</strain>
    </source>
</reference>
<dbReference type="PANTHER" id="PTHR22796:SF6">
    <property type="entry name" value="INTERFERON-INDUCED VERY LARGE GTPASE 1-RELATED"/>
    <property type="match status" value="1"/>
</dbReference>
<evidence type="ECO:0000313" key="2">
    <source>
        <dbReference type="Proteomes" id="UP000018467"/>
    </source>
</evidence>
<name>A0A3B1JPE5_ASTMX</name>
<accession>A0A3B1JPE5</accession>
<evidence type="ECO:0000313" key="1">
    <source>
        <dbReference type="Ensembl" id="ENSAMXP00000043700.1"/>
    </source>
</evidence>
<dbReference type="InParanoid" id="A0A3B1JPE5"/>
<sequence>MSTVNGHGASGVPCWLLRTNSAYIQTAIDLSDKMKCDVPAFSGNKSNQEKHILTTLAEEENFENYIEYIQKPKEYCSRFIKKKVDESNISSKGKRVMDAVNEATEEVKRNNGDANMWLQHLSRKLQDELQLQEKSCPEQSEVSGFDFLREIVIAGLTSIKLEINNSFQDISDLKWEMFRKKPEDILIEQLCRCCWAQCPFCNAICTNTLENHSGDHNVRFHRNPGINGWSFNKVHFCANGKVFSFKDYRKAGGEYAKWNITPDNSEMPYWKWFVCRFQEDLEKYYKKKIITNREIPKEWWDYTKEQAIESLNEL</sequence>
<protein>
    <recommendedName>
        <fullName evidence="3">Interferon-induced very large GTPase 1</fullName>
    </recommendedName>
</protein>
<reference evidence="2" key="1">
    <citation type="submission" date="2013-03" db="EMBL/GenBank/DDBJ databases">
        <authorList>
            <person name="Jeffery W."/>
            <person name="Warren W."/>
            <person name="Wilson R.K."/>
        </authorList>
    </citation>
    <scope>NUCLEOTIDE SEQUENCE</scope>
    <source>
        <strain evidence="2">female</strain>
    </source>
</reference>
<keyword evidence="2" id="KW-1185">Reference proteome</keyword>
<dbReference type="Proteomes" id="UP000018467">
    <property type="component" value="Unassembled WGS sequence"/>
</dbReference>
<reference evidence="1" key="3">
    <citation type="submission" date="2025-08" db="UniProtKB">
        <authorList>
            <consortium name="Ensembl"/>
        </authorList>
    </citation>
    <scope>IDENTIFICATION</scope>
</reference>